<comment type="caution">
    <text evidence="15">Lacks conserved residue(s) required for the propagation of feature annotation.</text>
</comment>
<dbReference type="InterPro" id="IPR036420">
    <property type="entry name" value="BRCT_dom_sf"/>
</dbReference>
<keyword evidence="19" id="KW-1185">Reference proteome</keyword>
<evidence type="ECO:0000256" key="5">
    <source>
        <dbReference type="ARBA" id="ARBA00022705"/>
    </source>
</evidence>
<dbReference type="PIRSF" id="PIRSF001604">
    <property type="entry name" value="LigA"/>
    <property type="match status" value="1"/>
</dbReference>
<accession>C3X181</accession>
<evidence type="ECO:0000256" key="14">
    <source>
        <dbReference type="ARBA" id="ARBA00060881"/>
    </source>
</evidence>
<dbReference type="FunFam" id="3.30.470.30:FF:000001">
    <property type="entry name" value="DNA ligase"/>
    <property type="match status" value="1"/>
</dbReference>
<dbReference type="SMART" id="SM00292">
    <property type="entry name" value="BRCT"/>
    <property type="match status" value="1"/>
</dbReference>
<dbReference type="GO" id="GO:0006281">
    <property type="term" value="P:DNA repair"/>
    <property type="evidence" value="ECO:0007669"/>
    <property type="project" value="UniProtKB-KW"/>
</dbReference>
<dbReference type="Gene3D" id="1.10.150.20">
    <property type="entry name" value="5' to 3' exonuclease, C-terminal subdomain"/>
    <property type="match status" value="2"/>
</dbReference>
<dbReference type="NCBIfam" id="NF005932">
    <property type="entry name" value="PRK07956.1"/>
    <property type="match status" value="1"/>
</dbReference>
<evidence type="ECO:0000256" key="11">
    <source>
        <dbReference type="ARBA" id="ARBA00023204"/>
    </source>
</evidence>
<dbReference type="FunFam" id="1.10.150.20:FF:000007">
    <property type="entry name" value="DNA ligase"/>
    <property type="match status" value="1"/>
</dbReference>
<evidence type="ECO:0000256" key="13">
    <source>
        <dbReference type="ARBA" id="ARBA00034005"/>
    </source>
</evidence>
<dbReference type="Pfam" id="PF12826">
    <property type="entry name" value="HHH_2"/>
    <property type="match status" value="1"/>
</dbReference>
<feature type="binding site" evidence="15">
    <location>
        <position position="183"/>
    </location>
    <ligand>
        <name>NAD(+)</name>
        <dbReference type="ChEBI" id="CHEBI:57540"/>
    </ligand>
</feature>
<protein>
    <recommendedName>
        <fullName evidence="3 15">DNA ligase</fullName>
        <ecNumber evidence="2 15">6.5.1.2</ecNumber>
    </recommendedName>
    <alternativeName>
        <fullName evidence="15">Polydeoxyribonucleotide synthase [NAD(+)]</fullName>
    </alternativeName>
</protein>
<dbReference type="Pfam" id="PF00533">
    <property type="entry name" value="BRCT"/>
    <property type="match status" value="1"/>
</dbReference>
<dbReference type="SUPFAM" id="SSF47781">
    <property type="entry name" value="RuvA domain 2-like"/>
    <property type="match status" value="1"/>
</dbReference>
<comment type="caution">
    <text evidence="18">The sequence shown here is derived from an EMBL/GenBank/DDBJ whole genome shotgun (WGS) entry which is preliminary data.</text>
</comment>
<dbReference type="GO" id="GO:0003911">
    <property type="term" value="F:DNA ligase (NAD+) activity"/>
    <property type="evidence" value="ECO:0007669"/>
    <property type="project" value="UniProtKB-UniRule"/>
</dbReference>
<dbReference type="InterPro" id="IPR041663">
    <property type="entry name" value="DisA/LigA_HHH"/>
</dbReference>
<dbReference type="SMART" id="SM00532">
    <property type="entry name" value="LIGANc"/>
    <property type="match status" value="1"/>
</dbReference>
<dbReference type="InterPro" id="IPR003583">
    <property type="entry name" value="Hlx-hairpin-Hlx_DNA-bd_motif"/>
</dbReference>
<dbReference type="Proteomes" id="UP000003973">
    <property type="component" value="Unassembled WGS sequence"/>
</dbReference>
<dbReference type="SMART" id="SM00278">
    <property type="entry name" value="HhH1"/>
    <property type="match status" value="4"/>
</dbReference>
<organism evidence="18 19">
    <name type="scientific">Oxalobacter paraformigenes</name>
    <dbReference type="NCBI Taxonomy" id="556268"/>
    <lineage>
        <taxon>Bacteria</taxon>
        <taxon>Pseudomonadati</taxon>
        <taxon>Pseudomonadota</taxon>
        <taxon>Betaproteobacteria</taxon>
        <taxon>Burkholderiales</taxon>
        <taxon>Oxalobacteraceae</taxon>
        <taxon>Oxalobacter</taxon>
    </lineage>
</organism>
<dbReference type="Gene3D" id="1.10.287.610">
    <property type="entry name" value="Helix hairpin bin"/>
    <property type="match status" value="1"/>
</dbReference>
<evidence type="ECO:0000256" key="9">
    <source>
        <dbReference type="ARBA" id="ARBA00022842"/>
    </source>
</evidence>
<dbReference type="CDD" id="cd00114">
    <property type="entry name" value="LIGANc"/>
    <property type="match status" value="1"/>
</dbReference>
<evidence type="ECO:0000256" key="16">
    <source>
        <dbReference type="RuleBase" id="RU000618"/>
    </source>
</evidence>
<dbReference type="Pfam" id="PF03120">
    <property type="entry name" value="OB_DNA_ligase"/>
    <property type="match status" value="1"/>
</dbReference>
<feature type="binding site" evidence="15">
    <location>
        <position position="300"/>
    </location>
    <ligand>
        <name>NAD(+)</name>
        <dbReference type="ChEBI" id="CHEBI:57540"/>
    </ligand>
</feature>
<dbReference type="InterPro" id="IPR033136">
    <property type="entry name" value="DNA_ligase_CS"/>
</dbReference>
<evidence type="ECO:0000256" key="8">
    <source>
        <dbReference type="ARBA" id="ARBA00022833"/>
    </source>
</evidence>
<dbReference type="SUPFAM" id="SSF50249">
    <property type="entry name" value="Nucleic acid-binding proteins"/>
    <property type="match status" value="1"/>
</dbReference>
<dbReference type="CDD" id="cd17748">
    <property type="entry name" value="BRCT_DNA_ligase_like"/>
    <property type="match status" value="1"/>
</dbReference>
<dbReference type="NCBIfam" id="TIGR00575">
    <property type="entry name" value="dnlj"/>
    <property type="match status" value="1"/>
</dbReference>
<evidence type="ECO:0000259" key="17">
    <source>
        <dbReference type="PROSITE" id="PS50172"/>
    </source>
</evidence>
<evidence type="ECO:0000256" key="10">
    <source>
        <dbReference type="ARBA" id="ARBA00023027"/>
    </source>
</evidence>
<evidence type="ECO:0000256" key="4">
    <source>
        <dbReference type="ARBA" id="ARBA00022598"/>
    </source>
</evidence>
<dbReference type="GO" id="GO:0006260">
    <property type="term" value="P:DNA replication"/>
    <property type="evidence" value="ECO:0007669"/>
    <property type="project" value="UniProtKB-KW"/>
</dbReference>
<dbReference type="InterPro" id="IPR001679">
    <property type="entry name" value="DNA_ligase"/>
</dbReference>
<feature type="binding site" evidence="15">
    <location>
        <position position="123"/>
    </location>
    <ligand>
        <name>NAD(+)</name>
        <dbReference type="ChEBI" id="CHEBI:57540"/>
    </ligand>
</feature>
<dbReference type="FunFam" id="1.10.150.20:FF:000006">
    <property type="entry name" value="DNA ligase"/>
    <property type="match status" value="1"/>
</dbReference>
<dbReference type="PANTHER" id="PTHR23389:SF9">
    <property type="entry name" value="DNA LIGASE"/>
    <property type="match status" value="1"/>
</dbReference>
<evidence type="ECO:0000313" key="19">
    <source>
        <dbReference type="Proteomes" id="UP000003973"/>
    </source>
</evidence>
<dbReference type="PROSITE" id="PS01055">
    <property type="entry name" value="DNA_LIGASE_N1"/>
    <property type="match status" value="1"/>
</dbReference>
<dbReference type="InterPro" id="IPR013840">
    <property type="entry name" value="DNAligase_N"/>
</dbReference>
<keyword evidence="7 15" id="KW-0227">DNA damage</keyword>
<comment type="similarity">
    <text evidence="14 15">Belongs to the NAD-dependent DNA ligase family. LigA subfamily.</text>
</comment>
<dbReference type="InterPro" id="IPR013839">
    <property type="entry name" value="DNAligase_adenylation"/>
</dbReference>
<dbReference type="Gene3D" id="6.20.10.30">
    <property type="match status" value="1"/>
</dbReference>
<dbReference type="AlphaFoldDB" id="C3X181"/>
<proteinExistence type="inferred from homology"/>
<comment type="catalytic activity">
    <reaction evidence="13 15 16">
        <text>NAD(+) + (deoxyribonucleotide)n-3'-hydroxyl + 5'-phospho-(deoxyribonucleotide)m = (deoxyribonucleotide)n+m + AMP + beta-nicotinamide D-nucleotide.</text>
        <dbReference type="EC" id="6.5.1.2"/>
    </reaction>
</comment>
<dbReference type="GO" id="GO:0003677">
    <property type="term" value="F:DNA binding"/>
    <property type="evidence" value="ECO:0007669"/>
    <property type="project" value="InterPro"/>
</dbReference>
<feature type="binding site" evidence="15">
    <location>
        <position position="443"/>
    </location>
    <ligand>
        <name>Zn(2+)</name>
        <dbReference type="ChEBI" id="CHEBI:29105"/>
    </ligand>
</feature>
<keyword evidence="4 15" id="KW-0436">Ligase</keyword>
<comment type="cofactor">
    <cofactor evidence="15">
        <name>Mg(2+)</name>
        <dbReference type="ChEBI" id="CHEBI:18420"/>
    </cofactor>
    <cofactor evidence="15">
        <name>Mn(2+)</name>
        <dbReference type="ChEBI" id="CHEBI:29035"/>
    </cofactor>
</comment>
<keyword evidence="10 15" id="KW-0520">NAD</keyword>
<dbReference type="PROSITE" id="PS50172">
    <property type="entry name" value="BRCT"/>
    <property type="match status" value="1"/>
</dbReference>
<dbReference type="PANTHER" id="PTHR23389">
    <property type="entry name" value="CHROMOSOME TRANSMISSION FIDELITY FACTOR 18"/>
    <property type="match status" value="1"/>
</dbReference>
<keyword evidence="12 15" id="KW-0464">Manganese</keyword>
<feature type="binding site" evidence="15">
    <location>
        <begin position="43"/>
        <end position="47"/>
    </location>
    <ligand>
        <name>NAD(+)</name>
        <dbReference type="ChEBI" id="CHEBI:57540"/>
    </ligand>
</feature>
<comment type="function">
    <text evidence="1 15">DNA ligase that catalyzes the formation of phosphodiester linkages between 5'-phosphoryl and 3'-hydroxyl groups in double-stranded DNA using NAD as a coenzyme and as the energy source for the reaction. It is essential for DNA replication and repair of damaged DNA.</text>
</comment>
<dbReference type="FunFam" id="1.10.287.610:FF:000002">
    <property type="entry name" value="DNA ligase"/>
    <property type="match status" value="1"/>
</dbReference>
<dbReference type="RefSeq" id="WP_005875690.1">
    <property type="nucleotide sequence ID" value="NZ_CABMNL010000001.1"/>
</dbReference>
<dbReference type="HOGENOM" id="CLU_007764_2_1_4"/>
<evidence type="ECO:0000256" key="7">
    <source>
        <dbReference type="ARBA" id="ARBA00022763"/>
    </source>
</evidence>
<feature type="binding site" evidence="15">
    <location>
        <position position="421"/>
    </location>
    <ligand>
        <name>Zn(2+)</name>
        <dbReference type="ChEBI" id="CHEBI:29105"/>
    </ligand>
</feature>
<dbReference type="Pfam" id="PF01653">
    <property type="entry name" value="DNA_ligase_aden"/>
    <property type="match status" value="1"/>
</dbReference>
<dbReference type="InterPro" id="IPR004149">
    <property type="entry name" value="Znf_DNAligase_C4"/>
</dbReference>
<feature type="active site" description="N6-AMP-lysine intermediate" evidence="15">
    <location>
        <position position="125"/>
    </location>
</feature>
<feature type="binding site" evidence="15">
    <location>
        <begin position="92"/>
        <end position="93"/>
    </location>
    <ligand>
        <name>NAD(+)</name>
        <dbReference type="ChEBI" id="CHEBI:57540"/>
    </ligand>
</feature>
<evidence type="ECO:0000313" key="18">
    <source>
        <dbReference type="EMBL" id="EEO26967.1"/>
    </source>
</evidence>
<name>C3X181_9BURK</name>
<reference evidence="18" key="1">
    <citation type="submission" date="2011-10" db="EMBL/GenBank/DDBJ databases">
        <title>The Genome Sequence of Oxalobacter formigenes HOxBLS.</title>
        <authorList>
            <consortium name="The Broad Institute Genome Sequencing Platform"/>
            <person name="Earl A."/>
            <person name="Ward D."/>
            <person name="Feldgarden M."/>
            <person name="Gevers D."/>
            <person name="Allison M.J."/>
            <person name="Humphrey S."/>
            <person name="Young S.K."/>
            <person name="Zeng Q."/>
            <person name="Gargeya S."/>
            <person name="Fitzgerald M."/>
            <person name="Haas B."/>
            <person name="Abouelleil A."/>
            <person name="Alvarado L."/>
            <person name="Arachchi H.M."/>
            <person name="Berlin A."/>
            <person name="Brown A."/>
            <person name="Chapman S.B."/>
            <person name="Chen Z."/>
            <person name="Dunbar C."/>
            <person name="Freedman E."/>
            <person name="Gearin G."/>
            <person name="Goldberg J."/>
            <person name="Griggs A."/>
            <person name="Gujja S."/>
            <person name="Heiman D."/>
            <person name="Howarth C."/>
            <person name="Larson L."/>
            <person name="Lui A."/>
            <person name="MacDonald P.J.P."/>
            <person name="Montmayeur A."/>
            <person name="Murphy C."/>
            <person name="Neiman D."/>
            <person name="Pearson M."/>
            <person name="Priest M."/>
            <person name="Roberts A."/>
            <person name="Saif S."/>
            <person name="Shea T."/>
            <person name="Shenoy N."/>
            <person name="Sisk P."/>
            <person name="Stolte C."/>
            <person name="Sykes S."/>
            <person name="Wortman J."/>
            <person name="Nusbaum C."/>
            <person name="Birren B."/>
        </authorList>
    </citation>
    <scope>NUCLEOTIDE SEQUENCE [LARGE SCALE GENOMIC DNA]</scope>
    <source>
        <strain evidence="18">HOxBLS</strain>
    </source>
</reference>
<feature type="binding site" evidence="15">
    <location>
        <position position="418"/>
    </location>
    <ligand>
        <name>Zn(2+)</name>
        <dbReference type="ChEBI" id="CHEBI:29105"/>
    </ligand>
</feature>
<keyword evidence="11 15" id="KW-0234">DNA repair</keyword>
<dbReference type="InterPro" id="IPR001357">
    <property type="entry name" value="BRCT_dom"/>
</dbReference>
<evidence type="ECO:0000256" key="2">
    <source>
        <dbReference type="ARBA" id="ARBA00012722"/>
    </source>
</evidence>
<dbReference type="SUPFAM" id="SSF52113">
    <property type="entry name" value="BRCT domain"/>
    <property type="match status" value="1"/>
</dbReference>
<dbReference type="InterPro" id="IPR004150">
    <property type="entry name" value="NAD_DNA_ligase_OB"/>
</dbReference>
<evidence type="ECO:0000256" key="6">
    <source>
        <dbReference type="ARBA" id="ARBA00022723"/>
    </source>
</evidence>
<dbReference type="InterPro" id="IPR010994">
    <property type="entry name" value="RuvA_2-like"/>
</dbReference>
<dbReference type="InterPro" id="IPR018239">
    <property type="entry name" value="DNA_ligase_AS"/>
</dbReference>
<dbReference type="FunFam" id="2.40.50.140:FF:000012">
    <property type="entry name" value="DNA ligase"/>
    <property type="match status" value="1"/>
</dbReference>
<keyword evidence="6 15" id="KW-0479">Metal-binding</keyword>
<dbReference type="Gene3D" id="2.40.50.140">
    <property type="entry name" value="Nucleic acid-binding proteins"/>
    <property type="match status" value="1"/>
</dbReference>
<dbReference type="Gene3D" id="3.40.50.10190">
    <property type="entry name" value="BRCT domain"/>
    <property type="match status" value="1"/>
</dbReference>
<feature type="domain" description="BRCT" evidence="17">
    <location>
        <begin position="603"/>
        <end position="685"/>
    </location>
</feature>
<dbReference type="eggNOG" id="COG0272">
    <property type="taxonomic scope" value="Bacteria"/>
</dbReference>
<dbReference type="GO" id="GO:0046872">
    <property type="term" value="F:metal ion binding"/>
    <property type="evidence" value="ECO:0007669"/>
    <property type="project" value="UniProtKB-KW"/>
</dbReference>
<dbReference type="Gene3D" id="3.30.470.30">
    <property type="entry name" value="DNA ligase/mRNA capping enzyme"/>
    <property type="match status" value="1"/>
</dbReference>
<feature type="binding site" evidence="15">
    <location>
        <position position="324"/>
    </location>
    <ligand>
        <name>NAD(+)</name>
        <dbReference type="ChEBI" id="CHEBI:57540"/>
    </ligand>
</feature>
<keyword evidence="5 15" id="KW-0235">DNA replication</keyword>
<dbReference type="PROSITE" id="PS01056">
    <property type="entry name" value="DNA_LIGASE_N2"/>
    <property type="match status" value="1"/>
</dbReference>
<dbReference type="EMBL" id="ACDP02000029">
    <property type="protein sequence ID" value="EEO26967.1"/>
    <property type="molecule type" value="Genomic_DNA"/>
</dbReference>
<dbReference type="InterPro" id="IPR012340">
    <property type="entry name" value="NA-bd_OB-fold"/>
</dbReference>
<evidence type="ECO:0000256" key="1">
    <source>
        <dbReference type="ARBA" id="ARBA00004067"/>
    </source>
</evidence>
<evidence type="ECO:0000256" key="15">
    <source>
        <dbReference type="HAMAP-Rule" id="MF_01588"/>
    </source>
</evidence>
<feature type="binding site" evidence="15">
    <location>
        <position position="146"/>
    </location>
    <ligand>
        <name>NAD(+)</name>
        <dbReference type="ChEBI" id="CHEBI:57540"/>
    </ligand>
</feature>
<keyword evidence="8 15" id="KW-0862">Zinc</keyword>
<evidence type="ECO:0000256" key="12">
    <source>
        <dbReference type="ARBA" id="ARBA00023211"/>
    </source>
</evidence>
<dbReference type="SUPFAM" id="SSF56091">
    <property type="entry name" value="DNA ligase/mRNA capping enzyme, catalytic domain"/>
    <property type="match status" value="1"/>
</dbReference>
<sequence length="685" mass="76062">MQTELFGGNEKGDTPESRAAKLRSEIERYNYAYYVLDAPVVPDAEYDRVFRELQELEAAYPELVVPGSPTQRVGGAPLAQFDKVEHRLPMLSLQNGLTDEEVEAFDRRLGEELGIAQVEYEAELKFDGLAVSLRYEKGVLVQAATRGDGMSGENITANIRTIRSVPLHLSELAPPEVLEVRGEVLMFKKDFQDLNRRQRESGQKEFVNPRNAAAGSLRQLDSQITASRQLKFFAYGIGELDGAPLPETQNRLLNWFVQLGIPVCEERKVVRGFKGLMGFFQAIEARRDALPYEIDGVVYKVNRLSEQQKLGFISRAPRFALAHKFPAQEVLTEVTDINVQVGRTGAITPVARLKPVFVGGVTVTNATLHNEDEVRRKDVRIGDTVIVRRAGDVIPEVIASVPEKRPADAREFVMPALCPVCGSPIVRPEDEAIARCSGGWIKCAAQKKGGLQLFASRKAMNIEGLGEQLIDQLVDRQIINDAADLYRLDLETLSGLDRMADKSASNLLDELGRSRETTLSRFLYALGIRHVGETTARSLAEHFGNLQDLMNATEEQLLEVDDIGPVVALSIRQFFDDVRNRELIGKLQNDGVHWPERAMKEKPPALPLQDRKFVLTGTLSSLTREAAAEIIRNLGGKVSNSVSKKTDYVLAGSEPGSKLAKAQELGIRILDEEAFVQLVKHDKDN</sequence>
<dbReference type="HAMAP" id="MF_01588">
    <property type="entry name" value="DNA_ligase_A"/>
    <property type="match status" value="1"/>
</dbReference>
<dbReference type="Pfam" id="PF03119">
    <property type="entry name" value="DNA_ligase_ZBD"/>
    <property type="match status" value="1"/>
</dbReference>
<gene>
    <name evidence="15" type="primary">ligA</name>
    <name evidence="18" type="ORF">OFAG_00120</name>
</gene>
<dbReference type="EC" id="6.5.1.2" evidence="2 15"/>
<keyword evidence="9 15" id="KW-0460">Magnesium</keyword>
<evidence type="ECO:0000256" key="3">
    <source>
        <dbReference type="ARBA" id="ARBA00013308"/>
    </source>
</evidence>